<protein>
    <submittedName>
        <fullName evidence="1">Uncharacterized protein</fullName>
    </submittedName>
</protein>
<dbReference type="InterPro" id="IPR037238">
    <property type="entry name" value="YbiA-like_sf"/>
</dbReference>
<accession>K1PR37</accession>
<dbReference type="AlphaFoldDB" id="K1PR37"/>
<proteinExistence type="predicted"/>
<dbReference type="Gene3D" id="1.10.357.40">
    <property type="entry name" value="YbiA-like"/>
    <property type="match status" value="1"/>
</dbReference>
<organism evidence="1">
    <name type="scientific">Magallana gigas</name>
    <name type="common">Pacific oyster</name>
    <name type="synonym">Crassostrea gigas</name>
    <dbReference type="NCBI Taxonomy" id="29159"/>
    <lineage>
        <taxon>Eukaryota</taxon>
        <taxon>Metazoa</taxon>
        <taxon>Spiralia</taxon>
        <taxon>Lophotrochozoa</taxon>
        <taxon>Mollusca</taxon>
        <taxon>Bivalvia</taxon>
        <taxon>Autobranchia</taxon>
        <taxon>Pteriomorphia</taxon>
        <taxon>Ostreida</taxon>
        <taxon>Ostreoidea</taxon>
        <taxon>Ostreidae</taxon>
        <taxon>Magallana</taxon>
    </lineage>
</organism>
<dbReference type="EMBL" id="JH816826">
    <property type="protein sequence ID" value="EKC18895.1"/>
    <property type="molecule type" value="Genomic_DNA"/>
</dbReference>
<evidence type="ECO:0000313" key="1">
    <source>
        <dbReference type="EMBL" id="EKC18895.1"/>
    </source>
</evidence>
<dbReference type="HOGENOM" id="CLU_2760301_0_0_1"/>
<dbReference type="SUPFAM" id="SSF143990">
    <property type="entry name" value="YbiA-like"/>
    <property type="match status" value="1"/>
</dbReference>
<reference evidence="1" key="1">
    <citation type="journal article" date="2012" name="Nature">
        <title>The oyster genome reveals stress adaptation and complexity of shell formation.</title>
        <authorList>
            <person name="Zhang G."/>
            <person name="Fang X."/>
            <person name="Guo X."/>
            <person name="Li L."/>
            <person name="Luo R."/>
            <person name="Xu F."/>
            <person name="Yang P."/>
            <person name="Zhang L."/>
            <person name="Wang X."/>
            <person name="Qi H."/>
            <person name="Xiong Z."/>
            <person name="Que H."/>
            <person name="Xie Y."/>
            <person name="Holland P.W."/>
            <person name="Paps J."/>
            <person name="Zhu Y."/>
            <person name="Wu F."/>
            <person name="Chen Y."/>
            <person name="Wang J."/>
            <person name="Peng C."/>
            <person name="Meng J."/>
            <person name="Yang L."/>
            <person name="Liu J."/>
            <person name="Wen B."/>
            <person name="Zhang N."/>
            <person name="Huang Z."/>
            <person name="Zhu Q."/>
            <person name="Feng Y."/>
            <person name="Mount A."/>
            <person name="Hedgecock D."/>
            <person name="Xu Z."/>
            <person name="Liu Y."/>
            <person name="Domazet-Loso T."/>
            <person name="Du Y."/>
            <person name="Sun X."/>
            <person name="Zhang S."/>
            <person name="Liu B."/>
            <person name="Cheng P."/>
            <person name="Jiang X."/>
            <person name="Li J."/>
            <person name="Fan D."/>
            <person name="Wang W."/>
            <person name="Fu W."/>
            <person name="Wang T."/>
            <person name="Wang B."/>
            <person name="Zhang J."/>
            <person name="Peng Z."/>
            <person name="Li Y."/>
            <person name="Li N."/>
            <person name="Wang J."/>
            <person name="Chen M."/>
            <person name="He Y."/>
            <person name="Tan F."/>
            <person name="Song X."/>
            <person name="Zheng Q."/>
            <person name="Huang R."/>
            <person name="Yang H."/>
            <person name="Du X."/>
            <person name="Chen L."/>
            <person name="Yang M."/>
            <person name="Gaffney P.M."/>
            <person name="Wang S."/>
            <person name="Luo L."/>
            <person name="She Z."/>
            <person name="Ming Y."/>
            <person name="Huang W."/>
            <person name="Zhang S."/>
            <person name="Huang B."/>
            <person name="Zhang Y."/>
            <person name="Qu T."/>
            <person name="Ni P."/>
            <person name="Miao G."/>
            <person name="Wang J."/>
            <person name="Wang Q."/>
            <person name="Steinberg C.E."/>
            <person name="Wang H."/>
            <person name="Li N."/>
            <person name="Qian L."/>
            <person name="Zhang G."/>
            <person name="Li Y."/>
            <person name="Yang H."/>
            <person name="Liu X."/>
            <person name="Wang J."/>
            <person name="Yin Y."/>
            <person name="Wang J."/>
        </authorList>
    </citation>
    <scope>NUCLEOTIDE SEQUENCE [LARGE SCALE GENOMIC DNA]</scope>
    <source>
        <strain evidence="1">05x7-T-G4-1.051#20</strain>
    </source>
</reference>
<name>K1PR37_MAGGI</name>
<gene>
    <name evidence="1" type="ORF">CGI_10010619</name>
</gene>
<sequence>MQCGDLDAAKTIQTADDALSAKRLGDKVRINDQWSTTFVAVMTEVIENKCIQAKQFREKIRSVKRNVVLA</sequence>
<dbReference type="InParanoid" id="K1PR37"/>